<dbReference type="EMBL" id="JARQBZ010000003">
    <property type="protein sequence ID" value="MDT2832845.1"/>
    <property type="molecule type" value="Genomic_DNA"/>
</dbReference>
<dbReference type="RefSeq" id="WP_311869302.1">
    <property type="nucleotide sequence ID" value="NZ_JARQBZ010000003.1"/>
</dbReference>
<comment type="caution">
    <text evidence="2">The sequence shown here is derived from an EMBL/GenBank/DDBJ whole genome shotgun (WGS) entry which is preliminary data.</text>
</comment>
<keyword evidence="1" id="KW-1133">Transmembrane helix</keyword>
<keyword evidence="1" id="KW-0812">Transmembrane</keyword>
<feature type="transmembrane region" description="Helical" evidence="1">
    <location>
        <begin position="12"/>
        <end position="34"/>
    </location>
</feature>
<evidence type="ECO:0000256" key="1">
    <source>
        <dbReference type="SAM" id="Phobius"/>
    </source>
</evidence>
<reference evidence="2" key="1">
    <citation type="submission" date="2023-03" db="EMBL/GenBank/DDBJ databases">
        <authorList>
            <person name="Shen W."/>
            <person name="Cai J."/>
        </authorList>
    </citation>
    <scope>NUCLEOTIDE SEQUENCE</scope>
    <source>
        <strain evidence="2">P96-3</strain>
    </source>
</reference>
<accession>A0AAW8U3X6</accession>
<organism evidence="2 3">
    <name type="scientific">Vagococcus carniphilus</name>
    <dbReference type="NCBI Taxonomy" id="218144"/>
    <lineage>
        <taxon>Bacteria</taxon>
        <taxon>Bacillati</taxon>
        <taxon>Bacillota</taxon>
        <taxon>Bacilli</taxon>
        <taxon>Lactobacillales</taxon>
        <taxon>Enterococcaceae</taxon>
        <taxon>Vagococcus</taxon>
    </lineage>
</organism>
<evidence type="ECO:0000313" key="2">
    <source>
        <dbReference type="EMBL" id="MDT2832845.1"/>
    </source>
</evidence>
<dbReference type="AlphaFoldDB" id="A0AAW8U3X6"/>
<proteinExistence type="predicted"/>
<keyword evidence="1" id="KW-0472">Membrane</keyword>
<dbReference type="Proteomes" id="UP001268577">
    <property type="component" value="Unassembled WGS sequence"/>
</dbReference>
<sequence>MNNKKWYQKKRVYIPVSVAMGFLGGAWIGSFLGVKLDDEFNPDYYKKKEAPIFIKK</sequence>
<protein>
    <submittedName>
        <fullName evidence="2">Uncharacterized protein</fullName>
    </submittedName>
</protein>
<gene>
    <name evidence="2" type="ORF">P7H70_02160</name>
</gene>
<name>A0AAW8U3X6_9ENTE</name>
<evidence type="ECO:0000313" key="3">
    <source>
        <dbReference type="Proteomes" id="UP001268577"/>
    </source>
</evidence>